<keyword evidence="1" id="KW-0472">Membrane</keyword>
<accession>A0ABR3BHE6</accession>
<evidence type="ECO:0000313" key="2">
    <source>
        <dbReference type="EMBL" id="KAL0098136.1"/>
    </source>
</evidence>
<evidence type="ECO:0000256" key="1">
    <source>
        <dbReference type="SAM" id="Phobius"/>
    </source>
</evidence>
<keyword evidence="1" id="KW-0812">Transmembrane</keyword>
<feature type="transmembrane region" description="Helical" evidence="1">
    <location>
        <begin position="53"/>
        <end position="72"/>
    </location>
</feature>
<protein>
    <submittedName>
        <fullName evidence="2">Uncharacterized protein</fullName>
    </submittedName>
</protein>
<name>A0ABR3BHE6_PHYBL</name>
<organism evidence="2 3">
    <name type="scientific">Phycomyces blakesleeanus</name>
    <dbReference type="NCBI Taxonomy" id="4837"/>
    <lineage>
        <taxon>Eukaryota</taxon>
        <taxon>Fungi</taxon>
        <taxon>Fungi incertae sedis</taxon>
        <taxon>Mucoromycota</taxon>
        <taxon>Mucoromycotina</taxon>
        <taxon>Mucoromycetes</taxon>
        <taxon>Mucorales</taxon>
        <taxon>Phycomycetaceae</taxon>
        <taxon>Phycomyces</taxon>
    </lineage>
</organism>
<gene>
    <name evidence="2" type="ORF">J3Q64DRAFT_1716846</name>
</gene>
<feature type="transmembrane region" description="Helical" evidence="1">
    <location>
        <begin position="27"/>
        <end position="47"/>
    </location>
</feature>
<reference evidence="2 3" key="1">
    <citation type="submission" date="2024-04" db="EMBL/GenBank/DDBJ databases">
        <title>Symmetric and asymmetric DNA N6-adenine methylation regulates different biological responses in Mucorales.</title>
        <authorList>
            <consortium name="Lawrence Berkeley National Laboratory"/>
            <person name="Lax C."/>
            <person name="Mondo S.J."/>
            <person name="Osorio-Concepcion M."/>
            <person name="Muszewska A."/>
            <person name="Corrochano-Luque M."/>
            <person name="Gutierrez G."/>
            <person name="Riley R."/>
            <person name="Lipzen A."/>
            <person name="Guo J."/>
            <person name="Hundley H."/>
            <person name="Amirebrahimi M."/>
            <person name="Ng V."/>
            <person name="Lorenzo-Gutierrez D."/>
            <person name="Binder U."/>
            <person name="Yang J."/>
            <person name="Song Y."/>
            <person name="Canovas D."/>
            <person name="Navarro E."/>
            <person name="Freitag M."/>
            <person name="Gabaldon T."/>
            <person name="Grigoriev I.V."/>
            <person name="Corrochano L.M."/>
            <person name="Nicolas F.E."/>
            <person name="Garre V."/>
        </authorList>
    </citation>
    <scope>NUCLEOTIDE SEQUENCE [LARGE SCALE GENOMIC DNA]</scope>
    <source>
        <strain evidence="2 3">L51</strain>
    </source>
</reference>
<dbReference type="EMBL" id="JBCLYO010000001">
    <property type="protein sequence ID" value="KAL0098136.1"/>
    <property type="molecule type" value="Genomic_DNA"/>
</dbReference>
<evidence type="ECO:0000313" key="3">
    <source>
        <dbReference type="Proteomes" id="UP001448207"/>
    </source>
</evidence>
<sequence>MYLDSGKRNILSDFTGAKNMYTHKYKVIYDVLCCVGLYLIITLNQFLQCGVLPTGSLYVGLDSGFLYLLFLCECG</sequence>
<dbReference type="Proteomes" id="UP001448207">
    <property type="component" value="Unassembled WGS sequence"/>
</dbReference>
<keyword evidence="1" id="KW-1133">Transmembrane helix</keyword>
<keyword evidence="3" id="KW-1185">Reference proteome</keyword>
<comment type="caution">
    <text evidence="2">The sequence shown here is derived from an EMBL/GenBank/DDBJ whole genome shotgun (WGS) entry which is preliminary data.</text>
</comment>
<proteinExistence type="predicted"/>